<gene>
    <name evidence="1" type="ORF">Clacol_005915</name>
</gene>
<dbReference type="EMBL" id="BPWL01000006">
    <property type="protein sequence ID" value="GJJ11679.1"/>
    <property type="molecule type" value="Genomic_DNA"/>
</dbReference>
<accession>A0AAV5AG63</accession>
<evidence type="ECO:0000313" key="2">
    <source>
        <dbReference type="Proteomes" id="UP001050691"/>
    </source>
</evidence>
<dbReference type="AlphaFoldDB" id="A0AAV5AG63"/>
<reference evidence="1" key="1">
    <citation type="submission" date="2021-10" db="EMBL/GenBank/DDBJ databases">
        <title>De novo Genome Assembly of Clathrus columnatus (Basidiomycota, Fungi) Using Illumina and Nanopore Sequence Data.</title>
        <authorList>
            <person name="Ogiso-Tanaka E."/>
            <person name="Itagaki H."/>
            <person name="Hosoya T."/>
            <person name="Hosaka K."/>
        </authorList>
    </citation>
    <scope>NUCLEOTIDE SEQUENCE</scope>
    <source>
        <strain evidence="1">MO-923</strain>
    </source>
</reference>
<organism evidence="1 2">
    <name type="scientific">Clathrus columnatus</name>
    <dbReference type="NCBI Taxonomy" id="1419009"/>
    <lineage>
        <taxon>Eukaryota</taxon>
        <taxon>Fungi</taxon>
        <taxon>Dikarya</taxon>
        <taxon>Basidiomycota</taxon>
        <taxon>Agaricomycotina</taxon>
        <taxon>Agaricomycetes</taxon>
        <taxon>Phallomycetidae</taxon>
        <taxon>Phallales</taxon>
        <taxon>Clathraceae</taxon>
        <taxon>Clathrus</taxon>
    </lineage>
</organism>
<dbReference type="Proteomes" id="UP001050691">
    <property type="component" value="Unassembled WGS sequence"/>
</dbReference>
<protein>
    <submittedName>
        <fullName evidence="1">Uncharacterized protein</fullName>
    </submittedName>
</protein>
<evidence type="ECO:0000313" key="1">
    <source>
        <dbReference type="EMBL" id="GJJ11679.1"/>
    </source>
</evidence>
<sequence>MTTLLSQITTNPLVSGLTNAVTIQVQTSLETAVTIAETVYQSLGLHKTSALDVRHELATLSAAIEEGPKGVAIFAAISRTTASIKSLPGPVTQDEGIAILNSCKEVQVKISVLLSAVSVRVTSVEHGAPGLCEYGINRLLALFTVLTQALLNILPSSISADEVQGIHNGIESACNDTLTSVRNSVN</sequence>
<comment type="caution">
    <text evidence="1">The sequence shown here is derived from an EMBL/GenBank/DDBJ whole genome shotgun (WGS) entry which is preliminary data.</text>
</comment>
<name>A0AAV5AG63_9AGAM</name>
<keyword evidence="2" id="KW-1185">Reference proteome</keyword>
<proteinExistence type="predicted"/>